<dbReference type="RefSeq" id="WP_220207099.1">
    <property type="nucleotide sequence ID" value="NZ_BNJK01000001.1"/>
</dbReference>
<dbReference type="SUPFAM" id="SSF55298">
    <property type="entry name" value="YjgF-like"/>
    <property type="match status" value="1"/>
</dbReference>
<dbReference type="PANTHER" id="PTHR43760">
    <property type="entry name" value="ENDORIBONUCLEASE-RELATED"/>
    <property type="match status" value="1"/>
</dbReference>
<dbReference type="Pfam" id="PF14588">
    <property type="entry name" value="YjgF_endoribonc"/>
    <property type="match status" value="1"/>
</dbReference>
<dbReference type="Gene3D" id="3.30.1330.40">
    <property type="entry name" value="RutC-like"/>
    <property type="match status" value="1"/>
</dbReference>
<proteinExistence type="predicted"/>
<dbReference type="InterPro" id="IPR013813">
    <property type="entry name" value="Endoribo_LPSP/chorism_mut-like"/>
</dbReference>
<keyword evidence="3" id="KW-1185">Reference proteome</keyword>
<dbReference type="AlphaFoldDB" id="A0A8J3N5G5"/>
<accession>A0A8J3N5G5</accession>
<dbReference type="CDD" id="cd02199">
    <property type="entry name" value="YjgF_YER057c_UK114_like_1"/>
    <property type="match status" value="1"/>
</dbReference>
<organism evidence="2 3">
    <name type="scientific">Reticulibacter mediterranei</name>
    <dbReference type="NCBI Taxonomy" id="2778369"/>
    <lineage>
        <taxon>Bacteria</taxon>
        <taxon>Bacillati</taxon>
        <taxon>Chloroflexota</taxon>
        <taxon>Ktedonobacteria</taxon>
        <taxon>Ktedonobacterales</taxon>
        <taxon>Reticulibacteraceae</taxon>
        <taxon>Reticulibacter</taxon>
    </lineage>
</organism>
<evidence type="ECO:0000259" key="1">
    <source>
        <dbReference type="Pfam" id="PF14588"/>
    </source>
</evidence>
<dbReference type="PANTHER" id="PTHR43760:SF1">
    <property type="entry name" value="ENDORIBONUCLEASE L-PSP_CHORISMATE MUTASE-LIKE DOMAIN-CONTAINING PROTEIN"/>
    <property type="match status" value="1"/>
</dbReference>
<name>A0A8J3N5G5_9CHLR</name>
<comment type="caution">
    <text evidence="2">The sequence shown here is derived from an EMBL/GenBank/DDBJ whole genome shotgun (WGS) entry which is preliminary data.</text>
</comment>
<feature type="domain" description="Endoribonuclease L-PSP/chorismate mutase-like" evidence="1">
    <location>
        <begin position="15"/>
        <end position="143"/>
    </location>
</feature>
<sequence>MNNPLSSYTVQAGPEQRLHDYNIELPPVPTPFGAYLEVVHINNLLFLSGMLPVVGGKPTYLGRIGAELTIEEGRRAATIACLNVLAAARHYLGSLDKVSRVVGLGVSIAICGNSREHPKVADAASEMLVHVFGEEKLSNRIVLGVASLVLGMPIELEVIFEVTP</sequence>
<dbReference type="EMBL" id="BNJK01000001">
    <property type="protein sequence ID" value="GHO96473.1"/>
    <property type="molecule type" value="Genomic_DNA"/>
</dbReference>
<protein>
    <recommendedName>
        <fullName evidence="1">Endoribonuclease L-PSP/chorismate mutase-like domain-containing protein</fullName>
    </recommendedName>
</protein>
<evidence type="ECO:0000313" key="2">
    <source>
        <dbReference type="EMBL" id="GHO96473.1"/>
    </source>
</evidence>
<dbReference type="Proteomes" id="UP000597444">
    <property type="component" value="Unassembled WGS sequence"/>
</dbReference>
<evidence type="ECO:0000313" key="3">
    <source>
        <dbReference type="Proteomes" id="UP000597444"/>
    </source>
</evidence>
<gene>
    <name evidence="2" type="ORF">KSF_065210</name>
</gene>
<reference evidence="2" key="1">
    <citation type="submission" date="2020-10" db="EMBL/GenBank/DDBJ databases">
        <title>Taxonomic study of unclassified bacteria belonging to the class Ktedonobacteria.</title>
        <authorList>
            <person name="Yabe S."/>
            <person name="Wang C.M."/>
            <person name="Zheng Y."/>
            <person name="Sakai Y."/>
            <person name="Cavaletti L."/>
            <person name="Monciardini P."/>
            <person name="Donadio S."/>
        </authorList>
    </citation>
    <scope>NUCLEOTIDE SEQUENCE</scope>
    <source>
        <strain evidence="2">ID150040</strain>
    </source>
</reference>
<dbReference type="InterPro" id="IPR035959">
    <property type="entry name" value="RutC-like_sf"/>
</dbReference>